<dbReference type="Proteomes" id="UP000605986">
    <property type="component" value="Unassembled WGS sequence"/>
</dbReference>
<dbReference type="PANTHER" id="PTHR10039">
    <property type="entry name" value="AMELOGENIN"/>
    <property type="match status" value="1"/>
</dbReference>
<keyword evidence="3" id="KW-0812">Transmembrane</keyword>
<dbReference type="Gene3D" id="3.40.50.300">
    <property type="entry name" value="P-loop containing nucleotide triphosphate hydrolases"/>
    <property type="match status" value="1"/>
</dbReference>
<evidence type="ECO:0000313" key="6">
    <source>
        <dbReference type="EMBL" id="KAF4424233.1"/>
    </source>
</evidence>
<keyword evidence="3" id="KW-1133">Transmembrane helix</keyword>
<dbReference type="SMART" id="SM00501">
    <property type="entry name" value="BRIGHT"/>
    <property type="match status" value="1"/>
</dbReference>
<name>A0A8H4NH28_9HYPO</name>
<gene>
    <name evidence="6" type="ORF">F53441_14240</name>
</gene>
<feature type="region of interest" description="Disordered" evidence="2">
    <location>
        <begin position="1475"/>
        <end position="1504"/>
    </location>
</feature>
<dbReference type="PROSITE" id="PS50837">
    <property type="entry name" value="NACHT"/>
    <property type="match status" value="1"/>
</dbReference>
<evidence type="ECO:0008006" key="8">
    <source>
        <dbReference type="Google" id="ProtNLM"/>
    </source>
</evidence>
<feature type="compositionally biased region" description="Low complexity" evidence="2">
    <location>
        <begin position="1475"/>
        <end position="1486"/>
    </location>
</feature>
<evidence type="ECO:0000259" key="5">
    <source>
        <dbReference type="PROSITE" id="PS51011"/>
    </source>
</evidence>
<protein>
    <recommendedName>
        <fullName evidence="8">NACHT domain-containing protein</fullName>
    </recommendedName>
</protein>
<dbReference type="OrthoDB" id="443402at2759"/>
<reference evidence="6" key="1">
    <citation type="submission" date="2020-01" db="EMBL/GenBank/DDBJ databases">
        <title>Identification and distribution of gene clusters putatively required for synthesis of sphingolipid metabolism inhibitors in phylogenetically diverse species of the filamentous fungus Fusarium.</title>
        <authorList>
            <person name="Kim H.-S."/>
            <person name="Busman M."/>
            <person name="Brown D.W."/>
            <person name="Divon H."/>
            <person name="Uhlig S."/>
            <person name="Proctor R.H."/>
        </authorList>
    </citation>
    <scope>NUCLEOTIDE SEQUENCE</scope>
    <source>
        <strain evidence="6">NRRL 53441</strain>
    </source>
</reference>
<feature type="domain" description="ARID" evidence="5">
    <location>
        <begin position="628"/>
        <end position="721"/>
    </location>
</feature>
<dbReference type="EMBL" id="JAADJG010001134">
    <property type="protein sequence ID" value="KAF4424233.1"/>
    <property type="molecule type" value="Genomic_DNA"/>
</dbReference>
<accession>A0A8H4NH28</accession>
<feature type="domain" description="NACHT" evidence="4">
    <location>
        <begin position="226"/>
        <end position="379"/>
    </location>
</feature>
<dbReference type="GO" id="GO:0003677">
    <property type="term" value="F:DNA binding"/>
    <property type="evidence" value="ECO:0007669"/>
    <property type="project" value="InterPro"/>
</dbReference>
<dbReference type="Pfam" id="PF24883">
    <property type="entry name" value="NPHP3_N"/>
    <property type="match status" value="1"/>
</dbReference>
<dbReference type="CDD" id="cd16100">
    <property type="entry name" value="ARID"/>
    <property type="match status" value="1"/>
</dbReference>
<dbReference type="SUPFAM" id="SSF46774">
    <property type="entry name" value="ARID-like"/>
    <property type="match status" value="1"/>
</dbReference>
<evidence type="ECO:0000256" key="3">
    <source>
        <dbReference type="SAM" id="Phobius"/>
    </source>
</evidence>
<evidence type="ECO:0000256" key="1">
    <source>
        <dbReference type="ARBA" id="ARBA00022737"/>
    </source>
</evidence>
<feature type="transmembrane region" description="Helical" evidence="3">
    <location>
        <begin position="1675"/>
        <end position="1695"/>
    </location>
</feature>
<sequence length="1702" mass="193838">MDRPRKVLFAAWNMGPIQLKVLLRTNFNLISTSTSMSTQISKFAMDPLDCDTLLKGVQANLRKETGCSAQEFLQLADQLFSPPYLEDLKNSIYEFMRPKTHLMAEDIIQHVCTQLEDIKQRFGISSRTIALEGLQNSANLLNAQLSEVLCGTKAWDEFCHNLIQLVSNLHHLQRAIPMLHVINYHERTLRYERILEAHEGTFTWVFQEQLNDANISLHSWLASDKSLFWVTGKSGSGKSTFIKFVADHRETRRLLQKWAGNRELLVVSHHFDAMGTPAQKSLEGLLRSLVYGILSAKPDLFNNIPSIIWSMKTLPNTFKFGPILNCIAKDAVQANICLFIDGLDEYDGYHTELLQLIEDISRLPYTKLIVSSRPWAVFEGPLGILAEGKLSLNEANHSDINSYIEFRLQKTLPWAKTSSSESNRGYSTHFIKSVTDKAKGDFLWAVLATRLLREGTPPLIDASDQVPKTQEIPDSLFGLLEILLSSLESLPHEKAPEIFTMSRNAERCLSTEILFFHDFDYDDELYAFKEPMQFLLQDSEDIRKLQGQVQQDLDRACKGLLELVDGEVVFMHRIVSRLVHSDEFYDLLHTKVRKGFDSDLSIFKASMAWFKRTRFKSGKFIDLQPESPAVSLAYKQNLSKFHKKLGNTLPNFQHANNQIIDIYRMSKAVNIRGGFDNVCKYEVWPDVVKDMGYSDETVPWVLDTLKKLYKRWLHPYEEHLRWKRLEEHDPMEDIMDLVENLRNGFEFARRCDKKKSSIAVAWALLDNVEESLLRMTAREQFNIPDLSMARGIYRHLIIEAGIENYIGNKLSTDPGYFDNKYSQTYRSPLCSALGVAPRFLTPARLASGSIDMSLVKNLLALGHSPNKLYHGEETPWIAFVNARVPDALSNPPPRLDEIDVGLVNEVSQFMLGHGADPEAHVELLDKKLRTWKVPAWFKFLKLAPLVQHPQQDAFERIFNIMVEGVSALSNSKALLELKSRALPELKGEGETFQWIPFPLWKINADNFELPRRSDTCLSDANFVFRVFSKVLERNLDDLDTSEWSRKYLSNYFQPEYPELRRQILVFAPSNDSKTIGPATISSFTRGGDTESISYQNTTVATSIELPEGIEMQSQHGKTGYKDLEPKLGAWIDAEFDEVGSIQSIDDEIQSNTSSFARKPHTIAAERQIGDLLSRHPDVRFILDASADIMPKERLKRNIRRSLKLLYLELREETQSDIQVQIQTTRMLKGRGSRTRISERAVENEIAASLLRNDNEEEDLPLNFKKDRAKIDNWLSQIQLSSKPDEKPQQIQAFGETHDELLAASEHEISADDSSNPEEFPAVRFAEAFLINGAPFQAFLTHLSLSLFPDHLRQIMQLATWKSIELIDTPFGISIPDRLKSSIEKFTGSPWNWWPMEPPKVPLRRGAVRMNWCCHCGKAFWVDITPSQARIIEKMTSNPASFIDSHRQATHSRQSAFQRITGWFKWNAGTLLPISTSTSRDSRQSTSLVANNQAQGEEVTATQTSTSPAAVDDLRILFGVPTGFKTLHVIPIPVNQQKSKFESIARNIVVACGQDLPKANDMDYDYTPKPPLASIPPVHPHIFEAAFNSCTKGKCGNPFPFHDCYEFEETVYIKRIPKKKTPLASGVNHVPIWGLEARHCISSFHVILYHLLILVPPFALWGWWMKRHPDDIQSASVPITIVLAMISMFWSATGIVKQFRGEP</sequence>
<dbReference type="PROSITE" id="PS51011">
    <property type="entry name" value="ARID"/>
    <property type="match status" value="1"/>
</dbReference>
<keyword evidence="1" id="KW-0677">Repeat</keyword>
<dbReference type="Gene3D" id="1.10.150.60">
    <property type="entry name" value="ARID DNA-binding domain"/>
    <property type="match status" value="1"/>
</dbReference>
<proteinExistence type="predicted"/>
<dbReference type="InterPro" id="IPR001606">
    <property type="entry name" value="ARID_dom"/>
</dbReference>
<evidence type="ECO:0000313" key="7">
    <source>
        <dbReference type="Proteomes" id="UP000605986"/>
    </source>
</evidence>
<comment type="caution">
    <text evidence="6">The sequence shown here is derived from an EMBL/GenBank/DDBJ whole genome shotgun (WGS) entry which is preliminary data.</text>
</comment>
<evidence type="ECO:0000256" key="2">
    <source>
        <dbReference type="SAM" id="MobiDB-lite"/>
    </source>
</evidence>
<dbReference type="InterPro" id="IPR007111">
    <property type="entry name" value="NACHT_NTPase"/>
</dbReference>
<dbReference type="InterPro" id="IPR036431">
    <property type="entry name" value="ARID_dom_sf"/>
</dbReference>
<feature type="compositionally biased region" description="Polar residues" evidence="2">
    <location>
        <begin position="1487"/>
        <end position="1504"/>
    </location>
</feature>
<dbReference type="PANTHER" id="PTHR10039:SF5">
    <property type="entry name" value="NACHT DOMAIN-CONTAINING PROTEIN"/>
    <property type="match status" value="1"/>
</dbReference>
<dbReference type="Pfam" id="PF01388">
    <property type="entry name" value="ARID"/>
    <property type="match status" value="1"/>
</dbReference>
<dbReference type="SUPFAM" id="SSF52540">
    <property type="entry name" value="P-loop containing nucleoside triphosphate hydrolases"/>
    <property type="match status" value="1"/>
</dbReference>
<feature type="transmembrane region" description="Helical" evidence="3">
    <location>
        <begin position="1645"/>
        <end position="1663"/>
    </location>
</feature>
<evidence type="ECO:0000259" key="4">
    <source>
        <dbReference type="PROSITE" id="PS50837"/>
    </source>
</evidence>
<organism evidence="6 7">
    <name type="scientific">Fusarium austroafricanum</name>
    <dbReference type="NCBI Taxonomy" id="2364996"/>
    <lineage>
        <taxon>Eukaryota</taxon>
        <taxon>Fungi</taxon>
        <taxon>Dikarya</taxon>
        <taxon>Ascomycota</taxon>
        <taxon>Pezizomycotina</taxon>
        <taxon>Sordariomycetes</taxon>
        <taxon>Hypocreomycetidae</taxon>
        <taxon>Hypocreales</taxon>
        <taxon>Nectriaceae</taxon>
        <taxon>Fusarium</taxon>
        <taxon>Fusarium concolor species complex</taxon>
    </lineage>
</organism>
<dbReference type="SMART" id="SM01014">
    <property type="entry name" value="ARID"/>
    <property type="match status" value="1"/>
</dbReference>
<dbReference type="InterPro" id="IPR027417">
    <property type="entry name" value="P-loop_NTPase"/>
</dbReference>
<keyword evidence="3" id="KW-0472">Membrane</keyword>
<dbReference type="InterPro" id="IPR056884">
    <property type="entry name" value="NPHP3-like_N"/>
</dbReference>
<keyword evidence="7" id="KW-1185">Reference proteome</keyword>